<dbReference type="EMBL" id="CP159279">
    <property type="protein sequence ID" value="XCH10486.1"/>
    <property type="molecule type" value="Genomic_DNA"/>
</dbReference>
<dbReference type="AlphaFoldDB" id="A0AAU8ELG7"/>
<organism evidence="1">
    <name type="scientific">Arthrobacter sp. K5</name>
    <dbReference type="NCBI Taxonomy" id="2839623"/>
    <lineage>
        <taxon>Bacteria</taxon>
        <taxon>Bacillati</taxon>
        <taxon>Actinomycetota</taxon>
        <taxon>Actinomycetes</taxon>
        <taxon>Micrococcales</taxon>
        <taxon>Micrococcaceae</taxon>
        <taxon>Arthrobacter</taxon>
    </lineage>
</organism>
<evidence type="ECO:0000313" key="1">
    <source>
        <dbReference type="EMBL" id="XCH10486.1"/>
    </source>
</evidence>
<protein>
    <submittedName>
        <fullName evidence="1">Uncharacterized protein</fullName>
    </submittedName>
</protein>
<dbReference type="RefSeq" id="WP_003799259.1">
    <property type="nucleotide sequence ID" value="NZ_CP159279.1"/>
</dbReference>
<name>A0AAU8ELG7_9MICC</name>
<gene>
    <name evidence="1" type="ORF">ABRP34_16835</name>
</gene>
<proteinExistence type="predicted"/>
<accession>A0AAU8ELG7</accession>
<reference evidence="1" key="1">
    <citation type="submission" date="2024-06" db="EMBL/GenBank/DDBJ databases">
        <title>Biodegradation of dimethachlon by Arthrobacter sp. K5: mechanistic insights and ecological implications.</title>
        <authorList>
            <person name="Hu S."/>
            <person name="Lu P."/>
        </authorList>
    </citation>
    <scope>NUCLEOTIDE SEQUENCE</scope>
    <source>
        <strain evidence="1">K5</strain>
    </source>
</reference>
<sequence>MGNTPARPGRRNVALIGANFGLALHPVDRNGVHIPGEPASCFASFWVADWSRWGTGTVLMVATLQGWRSYGSNEFFASSLATELTRFFPEATRFPLGAVSHTQDEFDVELDLERGFRATGRRAALEISGVLDRRQFSAPDFQLGPASASMSNVYHPCSGGKLSEFGVEWPGAPTVYPGPRGPSSSAYMAVGESWAL</sequence>